<keyword evidence="2" id="KW-1185">Reference proteome</keyword>
<name>A0A1Q8YE32_9BURK</name>
<comment type="caution">
    <text evidence="1">The sequence shown here is derived from an EMBL/GenBank/DDBJ whole genome shotgun (WGS) entry which is preliminary data.</text>
</comment>
<protein>
    <recommendedName>
        <fullName evidence="3">Thymidine phosphorylase</fullName>
    </recommendedName>
</protein>
<sequence length="752" mass="82719">MVAPSLYQHLLEQATQAGASLVSKVALAARQSMRVEVQLVRNVMERDHLELSFRLLETQAAQLSERFPVVLSAVFLRYQGSDSGLGQLVSRPLRLDQLELMDEGQVQERVELARMLQHVMQEAETALTDLNSYVSALVGLQRVCPERNPLRPDSYVTALQQVMTDLMVPTRVRATWLHHMASALGRALGAAYQVWVDDLQRQGVRRAGFTVIRTPDTASAVTQGGSTRAQRAVWTQPYRQTVLTLDKLRRLMAGELDAPLDDPKAAFAQQFSREFESGAPEVSAAGAASVDIGFQATVPAALEALQEMQQVDVVMQRMQQRPAAPVGRAGPRASADALRDELARAATSMSQVLSLEVVSLMVETLVHDKRLLAPVRKVIERLEPALLRLVIIDPRFFIDQTHPARRLLQEISQRGLAFVAEEGAEFQAFLIALQRHVSPLAVLNVDSAKPFEAALKQLLQDWDDPKVQANLSSQIDSAAAVLGYAEARNLRAAQMTDSLKAIPDMGRVPLEVSDFLCGPWAQVLAQAELKGSAGLDDPGGYKMLVNELLWSAQPGLTRQDVGRLTKLVPRLLSGLREGLRLIGYPSTKTSMFFDALMKLHHQAFKAPAQDAPVAAAVEASLLGNQDHWVAPSEAKASGFMAFPDDQAQDPVSPSVVEVMPALVPVTLKLGAWIEIRLKDTWQRMQLSWISPHQTLFLFTTNGGKTQSMTQRFFERMLAEGKLRVVSDQASMLDGALEAVVHTAMRNSIDSRA</sequence>
<dbReference type="Proteomes" id="UP000185911">
    <property type="component" value="Unassembled WGS sequence"/>
</dbReference>
<dbReference type="STRING" id="81479.RA876_05795"/>
<evidence type="ECO:0000313" key="1">
    <source>
        <dbReference type="EMBL" id="OLP06090.1"/>
    </source>
</evidence>
<reference evidence="1 2" key="1">
    <citation type="submission" date="2017-01" db="EMBL/GenBank/DDBJ databases">
        <title>Genome sequence of Rhodoferax antarcticus ANT.BR, a psychrophilic purple nonsulfur bacterium from an Antarctic microbial mat.</title>
        <authorList>
            <person name="Baker J."/>
            <person name="Riester C."/>
            <person name="Skinner B."/>
            <person name="Newell A."/>
            <person name="Swingley W."/>
            <person name="Madigan M."/>
            <person name="Jung D."/>
            <person name="Asao M."/>
            <person name="Chen M."/>
            <person name="Loughlin P."/>
            <person name="Pan H."/>
            <person name="Lin S."/>
            <person name="Li N."/>
            <person name="Shaw J."/>
            <person name="Prado M."/>
            <person name="Sherman C."/>
            <person name="Li X."/>
            <person name="Tang J."/>
            <person name="Blankenship R."/>
            <person name="Zhao T."/>
            <person name="Touchman J."/>
            <person name="Sattley M."/>
        </authorList>
    </citation>
    <scope>NUCLEOTIDE SEQUENCE [LARGE SCALE GENOMIC DNA]</scope>
    <source>
        <strain evidence="1 2">ANT.BR</strain>
    </source>
</reference>
<dbReference type="Pfam" id="PF07793">
    <property type="entry name" value="DUF1631"/>
    <property type="match status" value="1"/>
</dbReference>
<organism evidence="1 2">
    <name type="scientific">Rhodoferax antarcticus ANT.BR</name>
    <dbReference type="NCBI Taxonomy" id="1111071"/>
    <lineage>
        <taxon>Bacteria</taxon>
        <taxon>Pseudomonadati</taxon>
        <taxon>Pseudomonadota</taxon>
        <taxon>Betaproteobacteria</taxon>
        <taxon>Burkholderiales</taxon>
        <taxon>Comamonadaceae</taxon>
        <taxon>Rhodoferax</taxon>
    </lineage>
</organism>
<dbReference type="InterPro" id="IPR012434">
    <property type="entry name" value="DUF1631"/>
</dbReference>
<accession>A0A1Q8YE32</accession>
<dbReference type="RefSeq" id="WP_083633894.1">
    <property type="nucleotide sequence ID" value="NZ_MSYM01000013.1"/>
</dbReference>
<proteinExistence type="predicted"/>
<dbReference type="EMBL" id="MSYM01000013">
    <property type="protein sequence ID" value="OLP06090.1"/>
    <property type="molecule type" value="Genomic_DNA"/>
</dbReference>
<dbReference type="AlphaFoldDB" id="A0A1Q8YE32"/>
<evidence type="ECO:0000313" key="2">
    <source>
        <dbReference type="Proteomes" id="UP000185911"/>
    </source>
</evidence>
<evidence type="ECO:0008006" key="3">
    <source>
        <dbReference type="Google" id="ProtNLM"/>
    </source>
</evidence>
<gene>
    <name evidence="1" type="ORF">BLL52_2320</name>
</gene>